<comment type="caution">
    <text evidence="9">The sequence shown here is derived from an EMBL/GenBank/DDBJ whole genome shotgun (WGS) entry which is preliminary data.</text>
</comment>
<comment type="pathway">
    <text evidence="4">Amine and polyamine biosynthesis; betaine biosynthesis via choline pathway; betaine from betaine aldehyde: step 1/1.</text>
</comment>
<evidence type="ECO:0000256" key="5">
    <source>
        <dbReference type="PROSITE-ProRule" id="PRU10007"/>
    </source>
</evidence>
<dbReference type="SUPFAM" id="SSF53720">
    <property type="entry name" value="ALDH-like"/>
    <property type="match status" value="1"/>
</dbReference>
<dbReference type="PANTHER" id="PTHR43860">
    <property type="entry name" value="BETAINE ALDEHYDE DEHYDROGENASE"/>
    <property type="match status" value="1"/>
</dbReference>
<comment type="similarity">
    <text evidence="1 6">Belongs to the aldehyde dehydrogenase family.</text>
</comment>
<dbReference type="InterPro" id="IPR016161">
    <property type="entry name" value="Ald_DH/histidinol_DH"/>
</dbReference>
<sequence>MSTQNTLFDPTQTDLLKGVHADGAPKSLFINGKWEAAQSGDTRTIICPADGSTVGLVSEASDEDTKRAIKVARESFDNGEWTNTPAAERGKLVIRVADFIREHKELFASAESADTGKRYEESLGDMDDIANAFEYFGTLAQHQAGRVVDPQDPNLRSRIDAEPVGVCGLITPWNYPLLQVSWKVGPALAAGNTFVLKQAELTPHTAMLLMVALKECGLPDGVGNLITGAGANCGNPLSQHPDVDMVSFTGGLVTGKIIAKNAAETVKRTALELGGKNPNVIFADADFDVAVDNALNGAFFHSGQVCSAGSRIIVEESLHDKFIEALVARTNNIKIGGPTDDKAETGPLISEQHREKVAAYVDKAREQGAKILTGGRAATSEDTNGQHGTGNTDLGKGMYYLPTIIDGATKDMECVHDEAFGPVVTVETFTTEEEAIATANDTEYGLAGAVFTSDAGKAERMARAMRHGTIWINDFHPYLPQAEWGGYKQSGNGRELGPTGLAEYQEHKHVYQNLAPAAWDQFGLQ</sequence>
<feature type="compositionally biased region" description="Polar residues" evidence="7">
    <location>
        <begin position="380"/>
        <end position="392"/>
    </location>
</feature>
<feature type="region of interest" description="Disordered" evidence="7">
    <location>
        <begin position="372"/>
        <end position="392"/>
    </location>
</feature>
<evidence type="ECO:0000256" key="6">
    <source>
        <dbReference type="RuleBase" id="RU003345"/>
    </source>
</evidence>
<evidence type="ECO:0000313" key="10">
    <source>
        <dbReference type="Proteomes" id="UP000218690"/>
    </source>
</evidence>
<dbReference type="GO" id="GO:0016620">
    <property type="term" value="F:oxidoreductase activity, acting on the aldehyde or oxo group of donors, NAD or NADP as acceptor"/>
    <property type="evidence" value="ECO:0007669"/>
    <property type="project" value="InterPro"/>
</dbReference>
<dbReference type="InterPro" id="IPR016162">
    <property type="entry name" value="Ald_DH_N"/>
</dbReference>
<keyword evidence="2 6" id="KW-0560">Oxidoreductase</keyword>
<dbReference type="InterPro" id="IPR015590">
    <property type="entry name" value="Aldehyde_DH_dom"/>
</dbReference>
<dbReference type="FunFam" id="3.40.605.10:FF:000007">
    <property type="entry name" value="NAD/NADP-dependent betaine aldehyde dehydrogenase"/>
    <property type="match status" value="1"/>
</dbReference>
<evidence type="ECO:0000313" key="9">
    <source>
        <dbReference type="EMBL" id="PCC82988.1"/>
    </source>
</evidence>
<evidence type="ECO:0000256" key="3">
    <source>
        <dbReference type="ARBA" id="ARBA00023027"/>
    </source>
</evidence>
<reference evidence="9 10" key="1">
    <citation type="submission" date="2017-09" db="EMBL/GenBank/DDBJ databases">
        <title>Draft Genome Sequence of Corynebacterium accolens AH4003.</title>
        <authorList>
            <person name="Chen Y."/>
            <person name="Oosthuysen W.F."/>
            <person name="Kelley S."/>
            <person name="Horswill A."/>
        </authorList>
    </citation>
    <scope>NUCLEOTIDE SEQUENCE [LARGE SCALE GENOMIC DNA]</scope>
    <source>
        <strain evidence="9 10">AH4003</strain>
    </source>
</reference>
<dbReference type="AlphaFoldDB" id="A0A2A4ALJ5"/>
<evidence type="ECO:0000259" key="8">
    <source>
        <dbReference type="Pfam" id="PF00171"/>
    </source>
</evidence>
<feature type="active site" evidence="5">
    <location>
        <position position="272"/>
    </location>
</feature>
<dbReference type="Gene3D" id="3.40.309.10">
    <property type="entry name" value="Aldehyde Dehydrogenase, Chain A, domain 2"/>
    <property type="match status" value="1"/>
</dbReference>
<dbReference type="Gene3D" id="3.40.605.10">
    <property type="entry name" value="Aldehyde Dehydrogenase, Chain A, domain 1"/>
    <property type="match status" value="1"/>
</dbReference>
<name>A0A2A4ALJ5_9CORY</name>
<evidence type="ECO:0000256" key="4">
    <source>
        <dbReference type="ARBA" id="ARBA00037921"/>
    </source>
</evidence>
<dbReference type="PROSITE" id="PS00687">
    <property type="entry name" value="ALDEHYDE_DEHYDR_GLU"/>
    <property type="match status" value="1"/>
</dbReference>
<dbReference type="Pfam" id="PF00171">
    <property type="entry name" value="Aldedh"/>
    <property type="match status" value="1"/>
</dbReference>
<protein>
    <submittedName>
        <fullName evidence="9">Betaine-aldehyde dehydrogenase</fullName>
    </submittedName>
</protein>
<dbReference type="InterPro" id="IPR016163">
    <property type="entry name" value="Ald_DH_C"/>
</dbReference>
<dbReference type="PANTHER" id="PTHR43860:SF2">
    <property type="entry name" value="BETAINE ALDEHYDE DEHYDROGENASE-RELATED"/>
    <property type="match status" value="1"/>
</dbReference>
<dbReference type="Proteomes" id="UP000218690">
    <property type="component" value="Unassembled WGS sequence"/>
</dbReference>
<evidence type="ECO:0000256" key="7">
    <source>
        <dbReference type="SAM" id="MobiDB-lite"/>
    </source>
</evidence>
<dbReference type="InterPro" id="IPR016160">
    <property type="entry name" value="Ald_DH_CS_CYS"/>
</dbReference>
<feature type="domain" description="Aldehyde dehydrogenase" evidence="8">
    <location>
        <begin position="34"/>
        <end position="510"/>
    </location>
</feature>
<proteinExistence type="inferred from homology"/>
<evidence type="ECO:0000256" key="1">
    <source>
        <dbReference type="ARBA" id="ARBA00009986"/>
    </source>
</evidence>
<keyword evidence="3" id="KW-0520">NAD</keyword>
<gene>
    <name evidence="9" type="ORF">COM45_05755</name>
</gene>
<evidence type="ECO:0000256" key="2">
    <source>
        <dbReference type="ARBA" id="ARBA00023002"/>
    </source>
</evidence>
<organism evidence="9 10">
    <name type="scientific">Corynebacterium accolens</name>
    <dbReference type="NCBI Taxonomy" id="38284"/>
    <lineage>
        <taxon>Bacteria</taxon>
        <taxon>Bacillati</taxon>
        <taxon>Actinomycetota</taxon>
        <taxon>Actinomycetes</taxon>
        <taxon>Mycobacteriales</taxon>
        <taxon>Corynebacteriaceae</taxon>
        <taxon>Corynebacterium</taxon>
    </lineage>
</organism>
<accession>A0A2A4ALJ5</accession>
<dbReference type="PROSITE" id="PS00070">
    <property type="entry name" value="ALDEHYDE_DEHYDR_CYS"/>
    <property type="match status" value="1"/>
</dbReference>
<dbReference type="EMBL" id="NWBP01000020">
    <property type="protein sequence ID" value="PCC82988.1"/>
    <property type="molecule type" value="Genomic_DNA"/>
</dbReference>
<dbReference type="FunFam" id="3.40.309.10:FF:000012">
    <property type="entry name" value="Betaine aldehyde dehydrogenase"/>
    <property type="match status" value="1"/>
</dbReference>
<dbReference type="InterPro" id="IPR029510">
    <property type="entry name" value="Ald_DH_CS_GLU"/>
</dbReference>